<dbReference type="AlphaFoldDB" id="A0A0D2PKE1"/>
<keyword evidence="3" id="KW-1185">Reference proteome</keyword>
<dbReference type="EMBL" id="KN817520">
    <property type="protein sequence ID" value="KJA28871.1"/>
    <property type="molecule type" value="Genomic_DNA"/>
</dbReference>
<accession>A0A0D2PKE1</accession>
<name>A0A0D2PKE1_HYPSF</name>
<organism evidence="2 3">
    <name type="scientific">Hypholoma sublateritium (strain FD-334 SS-4)</name>
    <dbReference type="NCBI Taxonomy" id="945553"/>
    <lineage>
        <taxon>Eukaryota</taxon>
        <taxon>Fungi</taxon>
        <taxon>Dikarya</taxon>
        <taxon>Basidiomycota</taxon>
        <taxon>Agaricomycotina</taxon>
        <taxon>Agaricomycetes</taxon>
        <taxon>Agaricomycetidae</taxon>
        <taxon>Agaricales</taxon>
        <taxon>Agaricineae</taxon>
        <taxon>Strophariaceae</taxon>
        <taxon>Hypholoma</taxon>
    </lineage>
</organism>
<gene>
    <name evidence="2" type="ORF">HYPSUDRAFT_197019</name>
</gene>
<dbReference type="Proteomes" id="UP000054270">
    <property type="component" value="Unassembled WGS sequence"/>
</dbReference>
<reference evidence="3" key="1">
    <citation type="submission" date="2014-04" db="EMBL/GenBank/DDBJ databases">
        <title>Evolutionary Origins and Diversification of the Mycorrhizal Mutualists.</title>
        <authorList>
            <consortium name="DOE Joint Genome Institute"/>
            <consortium name="Mycorrhizal Genomics Consortium"/>
            <person name="Kohler A."/>
            <person name="Kuo A."/>
            <person name="Nagy L.G."/>
            <person name="Floudas D."/>
            <person name="Copeland A."/>
            <person name="Barry K.W."/>
            <person name="Cichocki N."/>
            <person name="Veneault-Fourrey C."/>
            <person name="LaButti K."/>
            <person name="Lindquist E.A."/>
            <person name="Lipzen A."/>
            <person name="Lundell T."/>
            <person name="Morin E."/>
            <person name="Murat C."/>
            <person name="Riley R."/>
            <person name="Ohm R."/>
            <person name="Sun H."/>
            <person name="Tunlid A."/>
            <person name="Henrissat B."/>
            <person name="Grigoriev I.V."/>
            <person name="Hibbett D.S."/>
            <person name="Martin F."/>
        </authorList>
    </citation>
    <scope>NUCLEOTIDE SEQUENCE [LARGE SCALE GENOMIC DNA]</scope>
    <source>
        <strain evidence="3">FD-334 SS-4</strain>
    </source>
</reference>
<evidence type="ECO:0000256" key="1">
    <source>
        <dbReference type="SAM" id="MobiDB-lite"/>
    </source>
</evidence>
<evidence type="ECO:0000313" key="2">
    <source>
        <dbReference type="EMBL" id="KJA28871.1"/>
    </source>
</evidence>
<evidence type="ECO:0000313" key="3">
    <source>
        <dbReference type="Proteomes" id="UP000054270"/>
    </source>
</evidence>
<feature type="region of interest" description="Disordered" evidence="1">
    <location>
        <begin position="101"/>
        <end position="136"/>
    </location>
</feature>
<protein>
    <submittedName>
        <fullName evidence="2">Uncharacterized protein</fullName>
    </submittedName>
</protein>
<proteinExistence type="predicted"/>
<feature type="compositionally biased region" description="Low complexity" evidence="1">
    <location>
        <begin position="111"/>
        <end position="120"/>
    </location>
</feature>
<sequence length="173" mass="18393">MHIYAPRTRRALLCALRSQARQMLEPDGPPEKRGWDLSPAIVSSCAERGGADMRLYAPALSAALSGAPTLTLVPQVPPLNFSPPPSTPNIHLAHSRSHLINSSHSLPPTTPTTHCPTQHTPHPPHTPPRTHAVPAFTPHLTIPLPPLCPSSPSLQPSSPAPTAVLILILNACI</sequence>